<comment type="caution">
    <text evidence="3">The sequence shown here is derived from an EMBL/GenBank/DDBJ whole genome shotgun (WGS) entry which is preliminary data.</text>
</comment>
<keyword evidence="4" id="KW-1185">Reference proteome</keyword>
<feature type="region of interest" description="Disordered" evidence="2">
    <location>
        <begin position="124"/>
        <end position="223"/>
    </location>
</feature>
<reference evidence="3" key="1">
    <citation type="submission" date="2022-07" db="EMBL/GenBank/DDBJ databases">
        <title>Phylogenomic reconstructions and comparative analyses of Kickxellomycotina fungi.</title>
        <authorList>
            <person name="Reynolds N.K."/>
            <person name="Stajich J.E."/>
            <person name="Barry K."/>
            <person name="Grigoriev I.V."/>
            <person name="Crous P."/>
            <person name="Smith M.E."/>
        </authorList>
    </citation>
    <scope>NUCLEOTIDE SEQUENCE</scope>
    <source>
        <strain evidence="3">NRRL 1565</strain>
    </source>
</reference>
<organism evidence="3 4">
    <name type="scientific">Coemansia guatemalensis</name>
    <dbReference type="NCBI Taxonomy" id="2761395"/>
    <lineage>
        <taxon>Eukaryota</taxon>
        <taxon>Fungi</taxon>
        <taxon>Fungi incertae sedis</taxon>
        <taxon>Zoopagomycota</taxon>
        <taxon>Kickxellomycotina</taxon>
        <taxon>Kickxellomycetes</taxon>
        <taxon>Kickxellales</taxon>
        <taxon>Kickxellaceae</taxon>
        <taxon>Coemansia</taxon>
    </lineage>
</organism>
<keyword evidence="1" id="KW-0175">Coiled coil</keyword>
<feature type="compositionally biased region" description="Polar residues" evidence="2">
    <location>
        <begin position="7"/>
        <end position="16"/>
    </location>
</feature>
<evidence type="ECO:0000313" key="3">
    <source>
        <dbReference type="EMBL" id="KAJ2803363.1"/>
    </source>
</evidence>
<dbReference type="Proteomes" id="UP001140094">
    <property type="component" value="Unassembled WGS sequence"/>
</dbReference>
<evidence type="ECO:0000256" key="1">
    <source>
        <dbReference type="SAM" id="Coils"/>
    </source>
</evidence>
<feature type="compositionally biased region" description="Polar residues" evidence="2">
    <location>
        <begin position="358"/>
        <end position="370"/>
    </location>
</feature>
<feature type="region of interest" description="Disordered" evidence="2">
    <location>
        <begin position="1"/>
        <end position="29"/>
    </location>
</feature>
<feature type="region of interest" description="Disordered" evidence="2">
    <location>
        <begin position="79"/>
        <end position="98"/>
    </location>
</feature>
<feature type="compositionally biased region" description="Polar residues" evidence="2">
    <location>
        <begin position="180"/>
        <end position="192"/>
    </location>
</feature>
<feature type="coiled-coil region" evidence="1">
    <location>
        <begin position="593"/>
        <end position="722"/>
    </location>
</feature>
<sequence length="730" mass="79787">MEDLTKTPASKDSQLPENDLSLESPPSMLLQSPYVGVENQQEFQPMVSLKRTRADIATPLKPGSVEARAQEMSEFINTPARAPSSMKRAMRSGSPVGRNNIAGDDYMLGGSASSLLAACSDPVLDATSTDSLPPKFDLGEENSLRATPNRSHPLSHGADVAQMSDEAMFDSPPLKDLRQQPITSPLETTRSGSDAREAADAVDSMTIASSSPDHGADSAEDTTMAEDEISGLVAVDSDIEFTAQPAPAGILSDQPLDDAPEPMAVDSDDKVTLPDIAAEPLHIMASSLVDRVAPEAILDAALAAGASETSLREQSAVSPGVELPLMRKASTERAELVTAKILEDPILMSAAAVPLPSTPSMGNQSLTTPKKTGAKDSSDFCIPTDWLMNPGTSRRSGRQTGVADSPLKQYSSPSGDDGSLIPVTPANQKLLDSLEIQWVTPRQVPRFSETEMETVRAEYEERIKRENELREKVLQALKEEYAENMRKQEERAEQMLKEAENIFQAHIEQREREFAEQLEAEKLKYQGEIARRDEERRVEMAELSHEIDNAINERASIVSERDELRTMLDEYVATSSRLIEEREAEGTGLTRELGKLTLERQRLQEQLDEALARAATLDEEKTEALMLAESASVEKDRLEQLAEALRNDVMVSEERSSKIKEYAESTLAEANAEIGNIHQQLAASREETAGLKTQSIKADAKARSLQIQLDSMKRQNEQLLALCEGIGVPP</sequence>
<proteinExistence type="predicted"/>
<dbReference type="OrthoDB" id="10255048at2759"/>
<name>A0A9W8HUL9_9FUNG</name>
<feature type="region of interest" description="Disordered" evidence="2">
    <location>
        <begin position="358"/>
        <end position="420"/>
    </location>
</feature>
<evidence type="ECO:0008006" key="5">
    <source>
        <dbReference type="Google" id="ProtNLM"/>
    </source>
</evidence>
<dbReference type="EMBL" id="JANBUO010000535">
    <property type="protein sequence ID" value="KAJ2803363.1"/>
    <property type="molecule type" value="Genomic_DNA"/>
</dbReference>
<evidence type="ECO:0000256" key="2">
    <source>
        <dbReference type="SAM" id="MobiDB-lite"/>
    </source>
</evidence>
<accession>A0A9W8HUL9</accession>
<dbReference type="AlphaFoldDB" id="A0A9W8HUL9"/>
<evidence type="ECO:0000313" key="4">
    <source>
        <dbReference type="Proteomes" id="UP001140094"/>
    </source>
</evidence>
<protein>
    <recommendedName>
        <fullName evidence="5">Transforming acidic coiled-coil-containing protein C-terminal domain-containing protein</fullName>
    </recommendedName>
</protein>
<feature type="coiled-coil region" evidence="1">
    <location>
        <begin position="452"/>
        <end position="560"/>
    </location>
</feature>
<gene>
    <name evidence="3" type="ORF">H4R20_002928</name>
</gene>